<feature type="compositionally biased region" description="Basic residues" evidence="1">
    <location>
        <begin position="136"/>
        <end position="150"/>
    </location>
</feature>
<feature type="region of interest" description="Disordered" evidence="1">
    <location>
        <begin position="1"/>
        <end position="54"/>
    </location>
</feature>
<keyword evidence="3" id="KW-1185">Reference proteome</keyword>
<dbReference type="Proteomes" id="UP000266152">
    <property type="component" value="Unassembled WGS sequence"/>
</dbReference>
<dbReference type="AlphaFoldDB" id="A0A395RUF7"/>
<evidence type="ECO:0000256" key="1">
    <source>
        <dbReference type="SAM" id="MobiDB-lite"/>
    </source>
</evidence>
<evidence type="ECO:0000313" key="3">
    <source>
        <dbReference type="Proteomes" id="UP000266152"/>
    </source>
</evidence>
<sequence length="244" mass="27954">MSNRAGFPGTPQWAFDPDQFPERTLEDWHRPVTLPPPANGNGRAHRGEYQARGNPGYNMPAQSGFGPQAVQRAGNARLPELHEQFDQQLQIGQRRDLNRGRTAHRVHDHRHDHDHHHDLDDSDYDDYHHDHGHDHGHGHHHGHGHQRGRALHRDHDHHHGHDHHHDHDHHRHHGHGHHRALPQFDGRTPHGIIPAPGGHGYVIIQDGAPPRFVDTPQEYGQTPQGYSMTQPRPRGRGHDNYGPY</sequence>
<reference evidence="2 3" key="1">
    <citation type="journal article" date="2018" name="PLoS Pathog.">
        <title>Evolution of structural diversity of trichothecenes, a family of toxins produced by plant pathogenic and entomopathogenic fungi.</title>
        <authorList>
            <person name="Proctor R.H."/>
            <person name="McCormick S.P."/>
            <person name="Kim H.S."/>
            <person name="Cardoza R.E."/>
            <person name="Stanley A.M."/>
            <person name="Lindo L."/>
            <person name="Kelly A."/>
            <person name="Brown D.W."/>
            <person name="Lee T."/>
            <person name="Vaughan M.M."/>
            <person name="Alexander N.J."/>
            <person name="Busman M."/>
            <person name="Gutierrez S."/>
        </authorList>
    </citation>
    <scope>NUCLEOTIDE SEQUENCE [LARGE SCALE GENOMIC DNA]</scope>
    <source>
        <strain evidence="2 3">NRRL 3299</strain>
    </source>
</reference>
<feature type="compositionally biased region" description="Basic and acidic residues" evidence="1">
    <location>
        <begin position="151"/>
        <end position="165"/>
    </location>
</feature>
<name>A0A395RUF7_FUSSP</name>
<proteinExistence type="predicted"/>
<dbReference type="STRING" id="5514.A0A395RUF7"/>
<feature type="compositionally biased region" description="Basic residues" evidence="1">
    <location>
        <begin position="166"/>
        <end position="180"/>
    </location>
</feature>
<feature type="compositionally biased region" description="Basic and acidic residues" evidence="1">
    <location>
        <begin position="20"/>
        <end position="30"/>
    </location>
</feature>
<protein>
    <submittedName>
        <fullName evidence="2">Uncharacterized protein</fullName>
    </submittedName>
</protein>
<comment type="caution">
    <text evidence="2">The sequence shown here is derived from an EMBL/GenBank/DDBJ whole genome shotgun (WGS) entry which is preliminary data.</text>
</comment>
<accession>A0A395RUF7</accession>
<evidence type="ECO:0000313" key="2">
    <source>
        <dbReference type="EMBL" id="RGP63745.1"/>
    </source>
</evidence>
<feature type="region of interest" description="Disordered" evidence="1">
    <location>
        <begin position="91"/>
        <end position="117"/>
    </location>
</feature>
<feature type="region of interest" description="Disordered" evidence="1">
    <location>
        <begin position="129"/>
        <end position="200"/>
    </location>
</feature>
<feature type="compositionally biased region" description="Polar residues" evidence="1">
    <location>
        <begin position="219"/>
        <end position="230"/>
    </location>
</feature>
<feature type="region of interest" description="Disordered" evidence="1">
    <location>
        <begin position="219"/>
        <end position="244"/>
    </location>
</feature>
<dbReference type="EMBL" id="PXOF01000125">
    <property type="protein sequence ID" value="RGP63745.1"/>
    <property type="molecule type" value="Genomic_DNA"/>
</dbReference>
<organism evidence="2 3">
    <name type="scientific">Fusarium sporotrichioides</name>
    <dbReference type="NCBI Taxonomy" id="5514"/>
    <lineage>
        <taxon>Eukaryota</taxon>
        <taxon>Fungi</taxon>
        <taxon>Dikarya</taxon>
        <taxon>Ascomycota</taxon>
        <taxon>Pezizomycotina</taxon>
        <taxon>Sordariomycetes</taxon>
        <taxon>Hypocreomycetidae</taxon>
        <taxon>Hypocreales</taxon>
        <taxon>Nectriaceae</taxon>
        <taxon>Fusarium</taxon>
    </lineage>
</organism>
<gene>
    <name evidence="2" type="ORF">FSPOR_8351</name>
</gene>